<comment type="caution">
    <text evidence="3">The sequence shown here is derived from an EMBL/GenBank/DDBJ whole genome shotgun (WGS) entry which is preliminary data.</text>
</comment>
<proteinExistence type="predicted"/>
<organism evidence="3 4">
    <name type="scientific">Stephanodiscus triporus</name>
    <dbReference type="NCBI Taxonomy" id="2934178"/>
    <lineage>
        <taxon>Eukaryota</taxon>
        <taxon>Sar</taxon>
        <taxon>Stramenopiles</taxon>
        <taxon>Ochrophyta</taxon>
        <taxon>Bacillariophyta</taxon>
        <taxon>Coscinodiscophyceae</taxon>
        <taxon>Thalassiosirophycidae</taxon>
        <taxon>Stephanodiscales</taxon>
        <taxon>Stephanodiscaceae</taxon>
        <taxon>Stephanodiscus</taxon>
    </lineage>
</organism>
<protein>
    <recommendedName>
        <fullName evidence="5">Sulfotransferase</fullName>
    </recommendedName>
</protein>
<keyword evidence="2" id="KW-0472">Membrane</keyword>
<dbReference type="AlphaFoldDB" id="A0ABD3QXF2"/>
<evidence type="ECO:0008006" key="5">
    <source>
        <dbReference type="Google" id="ProtNLM"/>
    </source>
</evidence>
<feature type="transmembrane region" description="Helical" evidence="2">
    <location>
        <begin position="28"/>
        <end position="48"/>
    </location>
</feature>
<evidence type="ECO:0000256" key="1">
    <source>
        <dbReference type="SAM" id="MobiDB-lite"/>
    </source>
</evidence>
<sequence length="519" mass="58443">MDGATARSGIRRRRGAASASGKSPSTSVIVVLVSFIATSTLLLIWLMCMSMPSSTRPRASPMSKGAAVFATKKKTKARRRGDDGRVPAVVELDDVGNGGDADDKFGRIINAELDLVAIDAVGIERVYAEGGSKYRGVRGIFCKLHWDKYKKDPPAFPMFKMLVQESKCDEVENLVSVDLAEIARRLDEEETEQESMGIRAMAPAGFVFHESRVGSTLVANALAAMDPSGHRVYSESDPINRALSACEGFTRCDMEANVELLRDVVFMMGRTSSPDERRMFFKVSSVGSKRIDVMRQAFEFVPWLFVYRDPVQTMMSHMDPTKMKRTVRGGYPPAVCLRARRSPPEDLRRLVLKYDSGKRVEELSDEEFCAAHLVRYASKWEICSYSSIRSCLWFLSSDSPPFHYTSQATLCESALQQMNLSHQGAAVEYEGLVDKLIEEVFPKHFTIDIDEAARQRILDVSKIYSKSNGHDLEWKDDSERKDSRATPEIVLASKKYLEKSYTDLAEHCIYNRDWHYVYT</sequence>
<evidence type="ECO:0000256" key="2">
    <source>
        <dbReference type="SAM" id="Phobius"/>
    </source>
</evidence>
<name>A0ABD3QXF2_9STRA</name>
<dbReference type="Proteomes" id="UP001530315">
    <property type="component" value="Unassembled WGS sequence"/>
</dbReference>
<keyword evidence="2" id="KW-1133">Transmembrane helix</keyword>
<keyword evidence="2" id="KW-0812">Transmembrane</keyword>
<feature type="region of interest" description="Disordered" evidence="1">
    <location>
        <begin position="1"/>
        <end position="22"/>
    </location>
</feature>
<accession>A0ABD3QXF2</accession>
<gene>
    <name evidence="3" type="ORF">ACHAW5_011136</name>
</gene>
<keyword evidence="4" id="KW-1185">Reference proteome</keyword>
<reference evidence="3 4" key="1">
    <citation type="submission" date="2024-10" db="EMBL/GenBank/DDBJ databases">
        <title>Updated reference genomes for cyclostephanoid diatoms.</title>
        <authorList>
            <person name="Roberts W.R."/>
            <person name="Alverson A.J."/>
        </authorList>
    </citation>
    <scope>NUCLEOTIDE SEQUENCE [LARGE SCALE GENOMIC DNA]</scope>
    <source>
        <strain evidence="3 4">AJA276-08</strain>
    </source>
</reference>
<evidence type="ECO:0000313" key="4">
    <source>
        <dbReference type="Proteomes" id="UP001530315"/>
    </source>
</evidence>
<evidence type="ECO:0000313" key="3">
    <source>
        <dbReference type="EMBL" id="KAL3804216.1"/>
    </source>
</evidence>
<dbReference type="EMBL" id="JALLAZ020000094">
    <property type="protein sequence ID" value="KAL3804216.1"/>
    <property type="molecule type" value="Genomic_DNA"/>
</dbReference>